<evidence type="ECO:0000256" key="2">
    <source>
        <dbReference type="ARBA" id="ARBA00015157"/>
    </source>
</evidence>
<dbReference type="PANTHER" id="PTHR12775:SF0">
    <property type="entry name" value="REPLICATION TERMINATION FACTOR 2"/>
    <property type="match status" value="1"/>
</dbReference>
<reference evidence="5 6" key="1">
    <citation type="submission" date="2024-08" db="EMBL/GenBank/DDBJ databases">
        <title>Gnathostoma spinigerum genome.</title>
        <authorList>
            <person name="Gonzalez-Bertolin B."/>
            <person name="Monzon S."/>
            <person name="Zaballos A."/>
            <person name="Jimenez P."/>
            <person name="Dekumyoy P."/>
            <person name="Varona S."/>
            <person name="Cuesta I."/>
            <person name="Sumanam S."/>
            <person name="Adisakwattana P."/>
            <person name="Gasser R.B."/>
            <person name="Hernandez-Gonzalez A."/>
            <person name="Young N.D."/>
            <person name="Perteguer M.J."/>
        </authorList>
    </citation>
    <scope>NUCLEOTIDE SEQUENCE [LARGE SCALE GENOMIC DNA]</scope>
    <source>
        <strain evidence="5">AL3</strain>
        <tissue evidence="5">Liver</tissue>
    </source>
</reference>
<dbReference type="EMBL" id="JBGFUD010004403">
    <property type="protein sequence ID" value="MFH4979607.1"/>
    <property type="molecule type" value="Genomic_DNA"/>
</dbReference>
<organism evidence="5 6">
    <name type="scientific">Gnathostoma spinigerum</name>
    <dbReference type="NCBI Taxonomy" id="75299"/>
    <lineage>
        <taxon>Eukaryota</taxon>
        <taxon>Metazoa</taxon>
        <taxon>Ecdysozoa</taxon>
        <taxon>Nematoda</taxon>
        <taxon>Chromadorea</taxon>
        <taxon>Rhabditida</taxon>
        <taxon>Spirurina</taxon>
        <taxon>Gnathostomatomorpha</taxon>
        <taxon>Gnathostomatoidea</taxon>
        <taxon>Gnathostomatidae</taxon>
        <taxon>Gnathostoma</taxon>
    </lineage>
</organism>
<comment type="caution">
    <text evidence="5">The sequence shown here is derived from an EMBL/GenBank/DDBJ whole genome shotgun (WGS) entry which is preliminary data.</text>
</comment>
<dbReference type="PANTHER" id="PTHR12775">
    <property type="entry name" value="PROTEIN C20ORF43 HOMOLOG"/>
    <property type="match status" value="1"/>
</dbReference>
<sequence>MGADGGTIPKRCELVKNKKKKEKINRDIKNASKWRNCKLSQEPLKRPIVACKLGGLYNKEAVLEAILTKKLSQSQCAEHIHSLKDIKELKLTDNKEYKEEADKGDTYKDYNVSPFCCPVTGLAMNGNHEFVVNWHCGCVLSKKAIDEVKSDVCHGCGGNFNHDDLIVLNPTEELLEKYRHKLEEERRMKKKNKQGEKSNEQAKTKSIVSDEHVPAQSTSKRHRPASPINNTSCTEPTKRRVVEKSIQQDENASKVYKSLFTTCEEAKNRPKPNWITYNPLFY</sequence>
<dbReference type="InterPro" id="IPR027799">
    <property type="entry name" value="Rtf2_RING-finger"/>
</dbReference>
<comment type="similarity">
    <text evidence="1">Belongs to the rtf2 family.</text>
</comment>
<dbReference type="Pfam" id="PF04641">
    <property type="entry name" value="Rtf2"/>
    <property type="match status" value="1"/>
</dbReference>
<evidence type="ECO:0000313" key="6">
    <source>
        <dbReference type="Proteomes" id="UP001608902"/>
    </source>
</evidence>
<name>A0ABD6ESF4_9BILA</name>
<keyword evidence="6" id="KW-1185">Reference proteome</keyword>
<evidence type="ECO:0000256" key="3">
    <source>
        <dbReference type="ARBA" id="ARBA00030367"/>
    </source>
</evidence>
<dbReference type="CDD" id="cd16653">
    <property type="entry name" value="RING-like_Rtf2"/>
    <property type="match status" value="1"/>
</dbReference>
<feature type="compositionally biased region" description="Basic and acidic residues" evidence="4">
    <location>
        <begin position="236"/>
        <end position="246"/>
    </location>
</feature>
<proteinExistence type="inferred from homology"/>
<dbReference type="InterPro" id="IPR006735">
    <property type="entry name" value="Rtf2"/>
</dbReference>
<evidence type="ECO:0000313" key="5">
    <source>
        <dbReference type="EMBL" id="MFH4979607.1"/>
    </source>
</evidence>
<gene>
    <name evidence="5" type="ORF">AB6A40_006316</name>
</gene>
<evidence type="ECO:0000256" key="1">
    <source>
        <dbReference type="ARBA" id="ARBA00009885"/>
    </source>
</evidence>
<dbReference type="Proteomes" id="UP001608902">
    <property type="component" value="Unassembled WGS sequence"/>
</dbReference>
<evidence type="ECO:0000256" key="4">
    <source>
        <dbReference type="SAM" id="MobiDB-lite"/>
    </source>
</evidence>
<accession>A0ABD6ESF4</accession>
<feature type="compositionally biased region" description="Basic and acidic residues" evidence="4">
    <location>
        <begin position="185"/>
        <end position="213"/>
    </location>
</feature>
<protein>
    <recommendedName>
        <fullName evidence="2">Replication termination factor 2</fullName>
    </recommendedName>
    <alternativeName>
        <fullName evidence="3">Replication termination factor 2 domain-containing protein 1</fullName>
    </alternativeName>
</protein>
<feature type="region of interest" description="Disordered" evidence="4">
    <location>
        <begin position="185"/>
        <end position="246"/>
    </location>
</feature>
<dbReference type="AlphaFoldDB" id="A0ABD6ESF4"/>